<name>A0AA90VJL8_9BACT</name>
<evidence type="ECO:0000313" key="2">
    <source>
        <dbReference type="EMBL" id="MQO91883.1"/>
    </source>
</evidence>
<dbReference type="AlphaFoldDB" id="A0AA90VJL8"/>
<dbReference type="EMBL" id="VZAP01000052">
    <property type="protein sequence ID" value="MQO91883.1"/>
    <property type="molecule type" value="Genomic_DNA"/>
</dbReference>
<dbReference type="PROSITE" id="PS51257">
    <property type="entry name" value="PROKAR_LIPOPROTEIN"/>
    <property type="match status" value="1"/>
</dbReference>
<feature type="domain" description="SusD-like N-terminal" evidence="1">
    <location>
        <begin position="24"/>
        <end position="230"/>
    </location>
</feature>
<proteinExistence type="predicted"/>
<dbReference type="Gene3D" id="1.25.40.390">
    <property type="match status" value="1"/>
</dbReference>
<sequence>MKRTKYLLSTVLAVSLLGFSSCDDYLDKLPDNRMELKSTDDVSNLLVSAYSSRYPAYLLEMYSDNTDCIDNTGWTEADKFQGQAYRWEDITEIQDDEAPQQLWNAYYKAISAANASIEYIVKLSDTEKTEYSAQLGEALLCRAYGEFMLSTVFCDAYDKSTAASKLGLPYPEHTETVVGQKYNRGTLEDLYKKIDADIQAGLPLVGNTYSTPKFHFTQKAAYAFATRFYLYYQDYDKAIDYATKVLGDNPASQLRDWAGLSSLSMNDQVQPEAYVNSGNNANLLLQTAYSDWGAVGGPYSYGDRYAHGKVLATTETLQAAGPWGSNTGFNYKVFNNSALSKYILRKIPYEFEYTDLQAEIGFSHSIFSAFNTDMLLMDRAEAYALKGEYQKAVDDVNTELSVFSKRNVTLSVDGIKEYYKGIKYYTPKEPTVKKALHPAFTIDAETQEPVLQCILQLKRILSMHEGLRMQDVKRYGIVIYRRTLNKNDEILDVTDSLTVDDPRRAIQLPQDVINSGLEANPRTK</sequence>
<comment type="caution">
    <text evidence="2">The sequence shown here is derived from an EMBL/GenBank/DDBJ whole genome shotgun (WGS) entry which is preliminary data.</text>
</comment>
<reference evidence="3" key="1">
    <citation type="submission" date="2019-09" db="EMBL/GenBank/DDBJ databases">
        <title>Distinct polysaccharide growth profiles of human intestinal Prevotella copri isolates.</title>
        <authorList>
            <person name="Fehlner-Peach H."/>
            <person name="Magnabosco C."/>
            <person name="Raghavan V."/>
            <person name="Scher J.U."/>
            <person name="Tett A."/>
            <person name="Cox L.M."/>
            <person name="Gottsegen C."/>
            <person name="Watters A."/>
            <person name="Wiltshire- Gordon J.D."/>
            <person name="Segata N."/>
            <person name="Bonneau R."/>
            <person name="Littman D.R."/>
        </authorList>
    </citation>
    <scope>NUCLEOTIDE SEQUENCE [LARGE SCALE GENOMIC DNA]</scope>
    <source>
        <strain evidence="3">iAU3127</strain>
    </source>
</reference>
<dbReference type="SUPFAM" id="SSF48452">
    <property type="entry name" value="TPR-like"/>
    <property type="match status" value="1"/>
</dbReference>
<dbReference type="Pfam" id="PF14322">
    <property type="entry name" value="SusD-like_3"/>
    <property type="match status" value="1"/>
</dbReference>
<dbReference type="Proteomes" id="UP000421283">
    <property type="component" value="Unassembled WGS sequence"/>
</dbReference>
<accession>A0AA90VJL8</accession>
<dbReference type="RefSeq" id="WP_153137638.1">
    <property type="nucleotide sequence ID" value="NZ_VZAP01000052.1"/>
</dbReference>
<gene>
    <name evidence="2" type="ORF">F7D31_04230</name>
</gene>
<evidence type="ECO:0000313" key="3">
    <source>
        <dbReference type="Proteomes" id="UP000421283"/>
    </source>
</evidence>
<protein>
    <submittedName>
        <fullName evidence="2">RagB/SusD family nutrient uptake outer membrane protein</fullName>
    </submittedName>
</protein>
<dbReference type="InterPro" id="IPR011990">
    <property type="entry name" value="TPR-like_helical_dom_sf"/>
</dbReference>
<dbReference type="InterPro" id="IPR033985">
    <property type="entry name" value="SusD-like_N"/>
</dbReference>
<evidence type="ECO:0000259" key="1">
    <source>
        <dbReference type="Pfam" id="PF14322"/>
    </source>
</evidence>
<organism evidence="2 3">
    <name type="scientific">Segatella copri</name>
    <dbReference type="NCBI Taxonomy" id="165179"/>
    <lineage>
        <taxon>Bacteria</taxon>
        <taxon>Pseudomonadati</taxon>
        <taxon>Bacteroidota</taxon>
        <taxon>Bacteroidia</taxon>
        <taxon>Bacteroidales</taxon>
        <taxon>Prevotellaceae</taxon>
        <taxon>Segatella</taxon>
    </lineage>
</organism>